<evidence type="ECO:0000256" key="1">
    <source>
        <dbReference type="SAM" id="MobiDB-lite"/>
    </source>
</evidence>
<feature type="compositionally biased region" description="Low complexity" evidence="1">
    <location>
        <begin position="50"/>
        <end position="88"/>
    </location>
</feature>
<feature type="transmembrane region" description="Helical" evidence="2">
    <location>
        <begin position="146"/>
        <end position="179"/>
    </location>
</feature>
<evidence type="ECO:0000256" key="2">
    <source>
        <dbReference type="SAM" id="Phobius"/>
    </source>
</evidence>
<evidence type="ECO:0000313" key="4">
    <source>
        <dbReference type="Proteomes" id="UP000887575"/>
    </source>
</evidence>
<evidence type="ECO:0000256" key="3">
    <source>
        <dbReference type="SAM" id="SignalP"/>
    </source>
</evidence>
<feature type="chain" id="PRO_5041924897" evidence="3">
    <location>
        <begin position="19"/>
        <end position="224"/>
    </location>
</feature>
<name>A0AAF3EFG7_9BILA</name>
<reference evidence="5" key="1">
    <citation type="submission" date="2024-02" db="UniProtKB">
        <authorList>
            <consortium name="WormBaseParasite"/>
        </authorList>
    </citation>
    <scope>IDENTIFICATION</scope>
</reference>
<keyword evidence="2" id="KW-0472">Membrane</keyword>
<keyword evidence="3" id="KW-0732">Signal</keyword>
<dbReference type="AlphaFoldDB" id="A0AAF3EFG7"/>
<feature type="region of interest" description="Disordered" evidence="1">
    <location>
        <begin position="50"/>
        <end position="89"/>
    </location>
</feature>
<keyword evidence="2" id="KW-0812">Transmembrane</keyword>
<proteinExistence type="predicted"/>
<keyword evidence="2" id="KW-1133">Transmembrane helix</keyword>
<dbReference type="WBParaSite" id="MBELARI_LOCUS12717">
    <property type="protein sequence ID" value="MBELARI_LOCUS12717"/>
    <property type="gene ID" value="MBELARI_LOCUS12717"/>
</dbReference>
<protein>
    <submittedName>
        <fullName evidence="5">Uncharacterized protein</fullName>
    </submittedName>
</protein>
<organism evidence="4 5">
    <name type="scientific">Mesorhabditis belari</name>
    <dbReference type="NCBI Taxonomy" id="2138241"/>
    <lineage>
        <taxon>Eukaryota</taxon>
        <taxon>Metazoa</taxon>
        <taxon>Ecdysozoa</taxon>
        <taxon>Nematoda</taxon>
        <taxon>Chromadorea</taxon>
        <taxon>Rhabditida</taxon>
        <taxon>Rhabditina</taxon>
        <taxon>Rhabditomorpha</taxon>
        <taxon>Rhabditoidea</taxon>
        <taxon>Rhabditidae</taxon>
        <taxon>Mesorhabditinae</taxon>
        <taxon>Mesorhabditis</taxon>
    </lineage>
</organism>
<dbReference type="Proteomes" id="UP000887575">
    <property type="component" value="Unassembled WGS sequence"/>
</dbReference>
<evidence type="ECO:0000313" key="5">
    <source>
        <dbReference type="WBParaSite" id="MBELARI_LOCUS12717"/>
    </source>
</evidence>
<feature type="signal peptide" evidence="3">
    <location>
        <begin position="1"/>
        <end position="18"/>
    </location>
</feature>
<keyword evidence="4" id="KW-1185">Reference proteome</keyword>
<accession>A0AAF3EFG7</accession>
<sequence>MFRYSLAFFCLFPPLVQMTVSLRARREADDSTSMLLLSLKLPKELLNSTKSTPATEFTPTTKLTTTESTTIGKSTTNNESTTSSPTVSKNSALINLPPSPLHPFINSSDTRTPFFNPSPTLQQKNYDNADTLLMLESDNPPLRRAAYFFAVVLIITQACCICCVIAVPLLAVFACIFLYRKIGPLENWTQNREDGYRAKWEKKTVRKLADGSMKSGSKGFKDKQ</sequence>